<dbReference type="KEGG" id="cvn:111110994"/>
<keyword evidence="1" id="KW-1185">Reference proteome</keyword>
<dbReference type="Gene3D" id="2.60.120.260">
    <property type="entry name" value="Galactose-binding domain-like"/>
    <property type="match status" value="1"/>
</dbReference>
<reference evidence="2" key="1">
    <citation type="submission" date="2025-08" db="UniProtKB">
        <authorList>
            <consortium name="RefSeq"/>
        </authorList>
    </citation>
    <scope>IDENTIFICATION</scope>
    <source>
        <tissue evidence="2">Whole sample</tissue>
    </source>
</reference>
<dbReference type="Proteomes" id="UP000694844">
    <property type="component" value="Chromosome 9"/>
</dbReference>
<dbReference type="AlphaFoldDB" id="A0A8B8BKM6"/>
<dbReference type="SUPFAM" id="SSF49785">
    <property type="entry name" value="Galactose-binding domain-like"/>
    <property type="match status" value="1"/>
</dbReference>
<sequence>MCADQYLENLAFRRPTWLSASWGGYTAEKAVDGRKANSHYANGPCTVSPDIQEVTWRVDLQRIRKVEYIRIYFRTDNRPFDRNNHLAGFPLGFSVYISNTTNKNDGVLCYHDSNYTKGTIPETATTPCSYSGQYIIYYNERVRGRNYPSDYYRYARADLCEVEVYGCSVPVESLLECRLPCPENCKCHVGTGVCRSCYDGYEGVNCEQKQIPLPTNCDDLFH</sequence>
<dbReference type="PANTHER" id="PTHR45713">
    <property type="entry name" value="FTP DOMAIN-CONTAINING PROTEIN"/>
    <property type="match status" value="1"/>
</dbReference>
<dbReference type="GeneID" id="111110994"/>
<dbReference type="OrthoDB" id="6102375at2759"/>
<dbReference type="InterPro" id="IPR008979">
    <property type="entry name" value="Galactose-bd-like_sf"/>
</dbReference>
<proteinExistence type="predicted"/>
<accession>A0A8B8BKM6</accession>
<evidence type="ECO:0000313" key="1">
    <source>
        <dbReference type="Proteomes" id="UP000694844"/>
    </source>
</evidence>
<dbReference type="InterPro" id="IPR051941">
    <property type="entry name" value="BG_Antigen-Binding_Lectin"/>
</dbReference>
<organism evidence="1 2">
    <name type="scientific">Crassostrea virginica</name>
    <name type="common">Eastern oyster</name>
    <dbReference type="NCBI Taxonomy" id="6565"/>
    <lineage>
        <taxon>Eukaryota</taxon>
        <taxon>Metazoa</taxon>
        <taxon>Spiralia</taxon>
        <taxon>Lophotrochozoa</taxon>
        <taxon>Mollusca</taxon>
        <taxon>Bivalvia</taxon>
        <taxon>Autobranchia</taxon>
        <taxon>Pteriomorphia</taxon>
        <taxon>Ostreida</taxon>
        <taxon>Ostreoidea</taxon>
        <taxon>Ostreidae</taxon>
        <taxon>Crassostrea</taxon>
    </lineage>
</organism>
<name>A0A8B8BKM6_CRAVI</name>
<protein>
    <submittedName>
        <fullName evidence="2">Uncharacterized protein LOC111110994</fullName>
    </submittedName>
</protein>
<dbReference type="PANTHER" id="PTHR45713:SF6">
    <property type="entry name" value="F5_8 TYPE C DOMAIN-CONTAINING PROTEIN"/>
    <property type="match status" value="1"/>
</dbReference>
<evidence type="ECO:0000313" key="2">
    <source>
        <dbReference type="RefSeq" id="XP_022303399.1"/>
    </source>
</evidence>
<gene>
    <name evidence="2" type="primary">LOC111110994</name>
</gene>
<dbReference type="RefSeq" id="XP_022303399.1">
    <property type="nucleotide sequence ID" value="XM_022447691.1"/>
</dbReference>